<dbReference type="Proteomes" id="UP001321473">
    <property type="component" value="Unassembled WGS sequence"/>
</dbReference>
<evidence type="ECO:0000313" key="2">
    <source>
        <dbReference type="EMBL" id="KAK8788715.1"/>
    </source>
</evidence>
<proteinExistence type="predicted"/>
<evidence type="ECO:0000313" key="3">
    <source>
        <dbReference type="Proteomes" id="UP001321473"/>
    </source>
</evidence>
<organism evidence="2 3">
    <name type="scientific">Amblyomma americanum</name>
    <name type="common">Lone star tick</name>
    <dbReference type="NCBI Taxonomy" id="6943"/>
    <lineage>
        <taxon>Eukaryota</taxon>
        <taxon>Metazoa</taxon>
        <taxon>Ecdysozoa</taxon>
        <taxon>Arthropoda</taxon>
        <taxon>Chelicerata</taxon>
        <taxon>Arachnida</taxon>
        <taxon>Acari</taxon>
        <taxon>Parasitiformes</taxon>
        <taxon>Ixodida</taxon>
        <taxon>Ixodoidea</taxon>
        <taxon>Ixodidae</taxon>
        <taxon>Amblyomminae</taxon>
        <taxon>Amblyomma</taxon>
    </lineage>
</organism>
<feature type="coiled-coil region" evidence="1">
    <location>
        <begin position="3"/>
        <end position="65"/>
    </location>
</feature>
<evidence type="ECO:0000256" key="1">
    <source>
        <dbReference type="SAM" id="Coils"/>
    </source>
</evidence>
<reference evidence="2 3" key="1">
    <citation type="journal article" date="2023" name="Arcadia Sci">
        <title>De novo assembly of a long-read Amblyomma americanum tick genome.</title>
        <authorList>
            <person name="Chou S."/>
            <person name="Poskanzer K.E."/>
            <person name="Rollins M."/>
            <person name="Thuy-Boun P.S."/>
        </authorList>
    </citation>
    <scope>NUCLEOTIDE SEQUENCE [LARGE SCALE GENOMIC DNA]</scope>
    <source>
        <strain evidence="2">F_SG_1</strain>
        <tissue evidence="2">Salivary glands</tissue>
    </source>
</reference>
<name>A0AAQ4FPQ9_AMBAM</name>
<dbReference type="AlphaFoldDB" id="A0AAQ4FPQ9"/>
<dbReference type="EMBL" id="JARKHS020000542">
    <property type="protein sequence ID" value="KAK8788715.1"/>
    <property type="molecule type" value="Genomic_DNA"/>
</dbReference>
<keyword evidence="3" id="KW-1185">Reference proteome</keyword>
<gene>
    <name evidence="2" type="ORF">V5799_021510</name>
</gene>
<comment type="caution">
    <text evidence="2">The sequence shown here is derived from an EMBL/GenBank/DDBJ whole genome shotgun (WGS) entry which is preliminary data.</text>
</comment>
<sequence length="157" mass="18196">MESQTLEDRKVALERELELSKMRLAAAQETKDSLKNQFAELEESYRDDQSLILNLERKVQEMSEESSRSWNDLEAASKRMETLTMKRAGTLAALEETEKKIRMFGAVSKNFEAYRSMDRSQLEHERQRLLARLSRMDPPDLLAGRLVEEASRKLGDV</sequence>
<protein>
    <submittedName>
        <fullName evidence="2">Uncharacterized protein</fullName>
    </submittedName>
</protein>
<keyword evidence="1" id="KW-0175">Coiled coil</keyword>
<accession>A0AAQ4FPQ9</accession>